<organism evidence="1 2">
    <name type="scientific">Neolewinella aurantiaca</name>
    <dbReference type="NCBI Taxonomy" id="2602767"/>
    <lineage>
        <taxon>Bacteria</taxon>
        <taxon>Pseudomonadati</taxon>
        <taxon>Bacteroidota</taxon>
        <taxon>Saprospiria</taxon>
        <taxon>Saprospirales</taxon>
        <taxon>Lewinellaceae</taxon>
        <taxon>Neolewinella</taxon>
    </lineage>
</organism>
<dbReference type="SUPFAM" id="SSF109604">
    <property type="entry name" value="HD-domain/PDEase-like"/>
    <property type="match status" value="1"/>
</dbReference>
<sequence>MPDTIKKAWLLASRLHDGQRYKTPEKDVSVPYLTHLGAVLIEVNYVLSQEPGLNAKLTRLCAILHDSLEDTSLKDEALSEQFGDEVLAGVRALTKNETLPTKRAQMEDSLARILAQPREVAIVKLCDRIDNLSPPPPSWPKEKRMAYREEAELILKQLGAASPVAAARLRKKISEYIVN</sequence>
<dbReference type="Pfam" id="PF13328">
    <property type="entry name" value="HD_4"/>
    <property type="match status" value="1"/>
</dbReference>
<reference evidence="1 2" key="1">
    <citation type="submission" date="2019-08" db="EMBL/GenBank/DDBJ databases">
        <title>Lewinella sp. strain SSH13 Genome sequencing and assembly.</title>
        <authorList>
            <person name="Kim I."/>
        </authorList>
    </citation>
    <scope>NUCLEOTIDE SEQUENCE [LARGE SCALE GENOMIC DNA]</scope>
    <source>
        <strain evidence="1 2">SSH13</strain>
    </source>
</reference>
<dbReference type="PANTHER" id="PTHR46246:SF1">
    <property type="entry name" value="GUANOSINE-3',5'-BIS(DIPHOSPHATE) 3'-PYROPHOSPHOHYDROLASE MESH1"/>
    <property type="match status" value="1"/>
</dbReference>
<gene>
    <name evidence="1" type="ORF">FUA23_05235</name>
</gene>
<evidence type="ECO:0000313" key="1">
    <source>
        <dbReference type="EMBL" id="TXF90844.1"/>
    </source>
</evidence>
<proteinExistence type="predicted"/>
<dbReference type="OrthoDB" id="9802385at2"/>
<protein>
    <submittedName>
        <fullName evidence="1">Bifunctional (P)ppGpp synthetase/guanosine-3',5'-bis(Diphosphate) 3'-pyrophosphohydrolase</fullName>
    </submittedName>
</protein>
<keyword evidence="1" id="KW-0378">Hydrolase</keyword>
<dbReference type="RefSeq" id="WP_147929672.1">
    <property type="nucleotide sequence ID" value="NZ_VOXD01000005.1"/>
</dbReference>
<keyword evidence="2" id="KW-1185">Reference proteome</keyword>
<dbReference type="AlphaFoldDB" id="A0A5C7FHZ4"/>
<comment type="caution">
    <text evidence="1">The sequence shown here is derived from an EMBL/GenBank/DDBJ whole genome shotgun (WGS) entry which is preliminary data.</text>
</comment>
<dbReference type="GO" id="GO:0008893">
    <property type="term" value="F:guanosine-3',5'-bis(diphosphate) 3'-diphosphatase activity"/>
    <property type="evidence" value="ECO:0007669"/>
    <property type="project" value="TreeGrafter"/>
</dbReference>
<evidence type="ECO:0000313" key="2">
    <source>
        <dbReference type="Proteomes" id="UP000321907"/>
    </source>
</evidence>
<dbReference type="PANTHER" id="PTHR46246">
    <property type="entry name" value="GUANOSINE-3',5'-BIS(DIPHOSPHATE) 3'-PYROPHOSPHOHYDROLASE MESH1"/>
    <property type="match status" value="1"/>
</dbReference>
<dbReference type="EMBL" id="VOXD01000005">
    <property type="protein sequence ID" value="TXF90844.1"/>
    <property type="molecule type" value="Genomic_DNA"/>
</dbReference>
<accession>A0A5C7FHZ4</accession>
<dbReference type="InterPro" id="IPR052194">
    <property type="entry name" value="MESH1"/>
</dbReference>
<dbReference type="Proteomes" id="UP000321907">
    <property type="component" value="Unassembled WGS sequence"/>
</dbReference>
<name>A0A5C7FHZ4_9BACT</name>
<dbReference type="Gene3D" id="1.10.3210.10">
    <property type="entry name" value="Hypothetical protein af1432"/>
    <property type="match status" value="1"/>
</dbReference>